<keyword evidence="2" id="KW-0732">Signal</keyword>
<sequence length="218" mass="22964">MSQSHFLPIFASLCLIATTACTTATRQDAPSAPAHRTAQERYTVTQLGFGETAHFGLCLPPACPQATPKHAASLDTAKQDNADAAIARRDHADNTIQPHGAAPVTALSVYFEAGRSLLDAASRRAIDALVAGLSVRSLKIAARTDSTGTPAQNDRVARDRATAVARYLRTQLGLSGVPVDVDARPLCCYVATNADADGRRLNRRVDIALVGAHRTGAP</sequence>
<comment type="caution">
    <text evidence="4">The sequence shown here is derived from an EMBL/GenBank/DDBJ whole genome shotgun (WGS) entry which is preliminary data.</text>
</comment>
<keyword evidence="1" id="KW-0472">Membrane</keyword>
<evidence type="ECO:0000256" key="2">
    <source>
        <dbReference type="SAM" id="SignalP"/>
    </source>
</evidence>
<evidence type="ECO:0000313" key="5">
    <source>
        <dbReference type="Proteomes" id="UP000447355"/>
    </source>
</evidence>
<dbReference type="PROSITE" id="PS51123">
    <property type="entry name" value="OMPA_2"/>
    <property type="match status" value="1"/>
</dbReference>
<organism evidence="4 5">
    <name type="scientific">Duganella vulcania</name>
    <dbReference type="NCBI Taxonomy" id="2692166"/>
    <lineage>
        <taxon>Bacteria</taxon>
        <taxon>Pseudomonadati</taxon>
        <taxon>Pseudomonadota</taxon>
        <taxon>Betaproteobacteria</taxon>
        <taxon>Burkholderiales</taxon>
        <taxon>Oxalobacteraceae</taxon>
        <taxon>Telluria group</taxon>
        <taxon>Duganella</taxon>
    </lineage>
</organism>
<dbReference type="SUPFAM" id="SSF103088">
    <property type="entry name" value="OmpA-like"/>
    <property type="match status" value="1"/>
</dbReference>
<dbReference type="Gene3D" id="3.30.1330.60">
    <property type="entry name" value="OmpA-like domain"/>
    <property type="match status" value="1"/>
</dbReference>
<evidence type="ECO:0000313" key="4">
    <source>
        <dbReference type="EMBL" id="MYM95927.1"/>
    </source>
</evidence>
<dbReference type="RefSeq" id="WP_161085013.1">
    <property type="nucleotide sequence ID" value="NZ_WWCX01000035.1"/>
</dbReference>
<dbReference type="Proteomes" id="UP000447355">
    <property type="component" value="Unassembled WGS sequence"/>
</dbReference>
<reference evidence="4" key="1">
    <citation type="submission" date="2019-12" db="EMBL/GenBank/DDBJ databases">
        <title>Novel species isolated from a subtropical stream in China.</title>
        <authorList>
            <person name="Lu H."/>
        </authorList>
    </citation>
    <scope>NUCLEOTIDE SEQUENCE [LARGE SCALE GENOMIC DNA]</scope>
    <source>
        <strain evidence="4">FT81W</strain>
    </source>
</reference>
<dbReference type="Pfam" id="PF00691">
    <property type="entry name" value="OmpA"/>
    <property type="match status" value="1"/>
</dbReference>
<evidence type="ECO:0000256" key="1">
    <source>
        <dbReference type="PROSITE-ProRule" id="PRU00473"/>
    </source>
</evidence>
<name>A0A845GTB8_9BURK</name>
<dbReference type="GO" id="GO:0016020">
    <property type="term" value="C:membrane"/>
    <property type="evidence" value="ECO:0007669"/>
    <property type="project" value="UniProtKB-UniRule"/>
</dbReference>
<gene>
    <name evidence="4" type="ORF">GTP90_18875</name>
</gene>
<feature type="domain" description="OmpA-like" evidence="3">
    <location>
        <begin position="98"/>
        <end position="213"/>
    </location>
</feature>
<dbReference type="CDD" id="cd07185">
    <property type="entry name" value="OmpA_C-like"/>
    <property type="match status" value="1"/>
</dbReference>
<dbReference type="InterPro" id="IPR036737">
    <property type="entry name" value="OmpA-like_sf"/>
</dbReference>
<feature type="signal peptide" evidence="2">
    <location>
        <begin position="1"/>
        <end position="22"/>
    </location>
</feature>
<feature type="chain" id="PRO_5032973542" evidence="2">
    <location>
        <begin position="23"/>
        <end position="218"/>
    </location>
</feature>
<dbReference type="InterPro" id="IPR006665">
    <property type="entry name" value="OmpA-like"/>
</dbReference>
<proteinExistence type="predicted"/>
<accession>A0A845GTB8</accession>
<evidence type="ECO:0000259" key="3">
    <source>
        <dbReference type="PROSITE" id="PS51123"/>
    </source>
</evidence>
<dbReference type="AlphaFoldDB" id="A0A845GTB8"/>
<dbReference type="EMBL" id="WWCX01000035">
    <property type="protein sequence ID" value="MYM95927.1"/>
    <property type="molecule type" value="Genomic_DNA"/>
</dbReference>
<protein>
    <submittedName>
        <fullName evidence="4">OmpA family protein</fullName>
    </submittedName>
</protein>